<accession>A0A0P6XPZ9</accession>
<name>A0A0P6XPZ9_9CHLR</name>
<dbReference type="OrthoDB" id="152610at2"/>
<dbReference type="RefSeq" id="WP_054535025.1">
    <property type="nucleotide sequence ID" value="NZ_LGKP01000022.1"/>
</dbReference>
<sequence>MSDNESEQPLALELATILQVLRDGRIELQGLLPWSSNYTFLVEVHADEPSELVLGAVYKPQRGENPLWDFPQGTLYKREAAAFMISHALGWHLVPPTVTRQGPHGVGSVQLLIHADYEQHFFTLKEGRERDFQRMALFDIVINNADRKGGHVLVDDDQRIWAIDHGICFHDEYKLRTVIWDWVGEDIPAEDLADLKQLAQDLEPDSSLTQALNAMLYPREIKAMRQRLSRLISNAKFPASYGQRSIPWPPV</sequence>
<reference evidence="1 2" key="1">
    <citation type="submission" date="2015-07" db="EMBL/GenBank/DDBJ databases">
        <title>Whole genome sequence of Herpetosiphon geysericola DSM 7119.</title>
        <authorList>
            <person name="Hemp J."/>
            <person name="Ward L.M."/>
            <person name="Pace L.A."/>
            <person name="Fischer W.W."/>
        </authorList>
    </citation>
    <scope>NUCLEOTIDE SEQUENCE [LARGE SCALE GENOMIC DNA]</scope>
    <source>
        <strain evidence="1 2">DSM 7119</strain>
    </source>
</reference>
<evidence type="ECO:0000313" key="1">
    <source>
        <dbReference type="EMBL" id="KPL85951.1"/>
    </source>
</evidence>
<dbReference type="AlphaFoldDB" id="A0A0P6XPZ9"/>
<protein>
    <submittedName>
        <fullName evidence="1">Uncharacterized protein</fullName>
    </submittedName>
</protein>
<dbReference type="Proteomes" id="UP000050277">
    <property type="component" value="Unassembled WGS sequence"/>
</dbReference>
<dbReference type="STRING" id="70996.SE18_13700"/>
<dbReference type="EMBL" id="LGKP01000022">
    <property type="protein sequence ID" value="KPL85951.1"/>
    <property type="molecule type" value="Genomic_DNA"/>
</dbReference>
<keyword evidence="2" id="KW-1185">Reference proteome</keyword>
<gene>
    <name evidence="1" type="ORF">SE18_13700</name>
</gene>
<proteinExistence type="predicted"/>
<organism evidence="1 2">
    <name type="scientific">Herpetosiphon geysericola</name>
    <dbReference type="NCBI Taxonomy" id="70996"/>
    <lineage>
        <taxon>Bacteria</taxon>
        <taxon>Bacillati</taxon>
        <taxon>Chloroflexota</taxon>
        <taxon>Chloroflexia</taxon>
        <taxon>Herpetosiphonales</taxon>
        <taxon>Herpetosiphonaceae</taxon>
        <taxon>Herpetosiphon</taxon>
    </lineage>
</organism>
<comment type="caution">
    <text evidence="1">The sequence shown here is derived from an EMBL/GenBank/DDBJ whole genome shotgun (WGS) entry which is preliminary data.</text>
</comment>
<evidence type="ECO:0000313" key="2">
    <source>
        <dbReference type="Proteomes" id="UP000050277"/>
    </source>
</evidence>
<dbReference type="PATRIC" id="fig|70996.4.peg.3366"/>